<gene>
    <name evidence="6" type="ORF">M378DRAFT_162714</name>
</gene>
<evidence type="ECO:0000313" key="7">
    <source>
        <dbReference type="Proteomes" id="UP000054549"/>
    </source>
</evidence>
<feature type="repeat" description="WD" evidence="3">
    <location>
        <begin position="1079"/>
        <end position="1111"/>
    </location>
</feature>
<dbReference type="InterPro" id="IPR027417">
    <property type="entry name" value="P-loop_NTPase"/>
</dbReference>
<evidence type="ECO:0000256" key="4">
    <source>
        <dbReference type="SAM" id="MobiDB-lite"/>
    </source>
</evidence>
<dbReference type="InterPro" id="IPR001680">
    <property type="entry name" value="WD40_rpt"/>
</dbReference>
<name>A0A0C2TDF8_AMAMK</name>
<organism evidence="6 7">
    <name type="scientific">Amanita muscaria (strain Koide BX008)</name>
    <dbReference type="NCBI Taxonomy" id="946122"/>
    <lineage>
        <taxon>Eukaryota</taxon>
        <taxon>Fungi</taxon>
        <taxon>Dikarya</taxon>
        <taxon>Basidiomycota</taxon>
        <taxon>Agaricomycotina</taxon>
        <taxon>Agaricomycetes</taxon>
        <taxon>Agaricomycetidae</taxon>
        <taxon>Agaricales</taxon>
        <taxon>Pluteineae</taxon>
        <taxon>Amanitaceae</taxon>
        <taxon>Amanita</taxon>
    </lineage>
</organism>
<proteinExistence type="predicted"/>
<dbReference type="InterPro" id="IPR056884">
    <property type="entry name" value="NPHP3-like_N"/>
</dbReference>
<evidence type="ECO:0000256" key="2">
    <source>
        <dbReference type="ARBA" id="ARBA00022737"/>
    </source>
</evidence>
<dbReference type="GO" id="GO:1990234">
    <property type="term" value="C:transferase complex"/>
    <property type="evidence" value="ECO:0007669"/>
    <property type="project" value="UniProtKB-ARBA"/>
</dbReference>
<dbReference type="InParanoid" id="A0A0C2TDF8"/>
<dbReference type="SUPFAM" id="SSF50969">
    <property type="entry name" value="YVTN repeat-like/Quinoprotein amine dehydrogenase"/>
    <property type="match status" value="1"/>
</dbReference>
<dbReference type="Gene3D" id="3.40.50.300">
    <property type="entry name" value="P-loop containing nucleotide triphosphate hydrolases"/>
    <property type="match status" value="1"/>
</dbReference>
<dbReference type="HOGENOM" id="CLU_000288_6_19_1"/>
<dbReference type="OrthoDB" id="163438at2759"/>
<dbReference type="InterPro" id="IPR015943">
    <property type="entry name" value="WD40/YVTN_repeat-like_dom_sf"/>
</dbReference>
<dbReference type="InterPro" id="IPR036322">
    <property type="entry name" value="WD40_repeat_dom_sf"/>
</dbReference>
<keyword evidence="2" id="KW-0677">Repeat</keyword>
<evidence type="ECO:0000313" key="6">
    <source>
        <dbReference type="EMBL" id="KIL64864.1"/>
    </source>
</evidence>
<protein>
    <recommendedName>
        <fullName evidence="5">Nephrocystin 3-like N-terminal domain-containing protein</fullName>
    </recommendedName>
</protein>
<evidence type="ECO:0000259" key="5">
    <source>
        <dbReference type="Pfam" id="PF24883"/>
    </source>
</evidence>
<evidence type="ECO:0000256" key="3">
    <source>
        <dbReference type="PROSITE-ProRule" id="PRU00221"/>
    </source>
</evidence>
<dbReference type="Gene3D" id="2.130.10.10">
    <property type="entry name" value="YVTN repeat-like/Quinoprotein amine dehydrogenase"/>
    <property type="match status" value="4"/>
</dbReference>
<sequence>MTFFSNSSNVNISNSTFNEIHGNVVSIHGRISETEKDLNMATLADAGVIPKKRPLDQSIGNLPRTQAAYNDYQAKKQSGACFDGTREALLQDMEDWIPKQGNTRIYVLSGLAGIGKSTVAYTIAARADKDGLLGASFFFSRDEEDRKNAKKFFTTLAFQLCLYNQMFADAIAAALHTDRGAAATTKGPQEQLQALILEPLRSIVATSIQTTVIIVDALDECDDQDVPSVLIGLSQLVGDLTSFKVILTTRPKPLLEYHYGSQANKTIFHLQDIEAKVVDGDIRLYLKYNLSQEQVRAHLHDSKEEWHASDDEIETLVLAAGRLFIIASTSVRFILNPKLADPGSRMKRLLDAFAQGRTPFSDLNSFYLVILQDAVECDDDEIVGCYQAVVGAIVLIQNPLPVTTLAQLIDRREKQIRAVLRNLQSIILLGSDDVPLIYHTSFTDYITDPARCKDSVLRIDPNSHHTRLVIHCFRIMNRHLKQNIMNLGDPARFMKNQDGLVHEKISDELLLEKISSELRYACVYWANHLDNAAIENADLMQALKTFAHEHLLHWLETLSWIEKLGSAHRALGVVLKRLKSPSSDLRQLLSDGQRFVIRFYGTIEHSALHTYYSALPFTPTESHLYGRYHKETLHNFCQVLGGAERWDALLAAPNHGEDVHHVGFSLDNTIFASCGAGMLKFWDAATGTPASQIPVDSFAVSSDFSTVASFDHNTLTLYNVRNSSTSVATFSTSTTILDVALSPDGSCVAVGSEDGTLCLWDSKKCAVITSLDDFYFSEDEDEDVGDEDEDVGDEDEDEDGDDEDEDVGNDEDEEASDLADEEDDPGSELDLLAFSSTGTRLAYRSMAGGIKLCNGINGDFVANLDCQLEAPDGFLYSRDGSRIAVLSEKGTLTLWDSEKGQLMGTSAGAGEILAISANGSLLASALDNQVSLWRENGGNLLPLAPGVPHLPNEITALAFSEDDILAIGTQHDKVMLYDVEKQSFTSSFLIVEPTTLAFSPDCTRLVAGSGGGALYLWDISNIKASGNIPSEDDESRTSVTEVAFSQDIRWLACGFRDGKVELWDKWWETRPTKQLFVANHHHEGPVSKLTFSSSGMLFASRSANGAITLWNGEDGASVGPFDYEPHVELEAVSASNDILDAATDDDYMSDIDVGAVALSSDILAAATDDGVALWNTKTKELVDTLKEHDSMLLSFSAHGDLLASCASRRAIVTIFNIAERTATVSFKVDKEWDIHTMAFLPDNSQLVMKFFDGDFQSFNLANKKVVKGTTPDHLSQLPHVPFWHGIPVGLCTDGVQHSVTGLFHQHGSCASVLWIPTDIGLLCGTQGSSMIALGCNDGRVILVKSSAGMGGTQ</sequence>
<feature type="repeat" description="WD" evidence="3">
    <location>
        <begin position="994"/>
        <end position="1027"/>
    </location>
</feature>
<dbReference type="SUPFAM" id="SSF52540">
    <property type="entry name" value="P-loop containing nucleoside triphosphate hydrolases"/>
    <property type="match status" value="1"/>
</dbReference>
<keyword evidence="7" id="KW-1185">Reference proteome</keyword>
<accession>A0A0C2TDF8</accession>
<feature type="region of interest" description="Disordered" evidence="4">
    <location>
        <begin position="777"/>
        <end position="829"/>
    </location>
</feature>
<evidence type="ECO:0000256" key="1">
    <source>
        <dbReference type="ARBA" id="ARBA00022574"/>
    </source>
</evidence>
<dbReference type="Pfam" id="PF24883">
    <property type="entry name" value="NPHP3_N"/>
    <property type="match status" value="1"/>
</dbReference>
<dbReference type="PANTHER" id="PTHR22847">
    <property type="entry name" value="WD40 REPEAT PROTEIN"/>
    <property type="match status" value="1"/>
</dbReference>
<dbReference type="PROSITE" id="PS50082">
    <property type="entry name" value="WD_REPEATS_2"/>
    <property type="match status" value="4"/>
</dbReference>
<dbReference type="Proteomes" id="UP000054549">
    <property type="component" value="Unassembled WGS sequence"/>
</dbReference>
<dbReference type="SMART" id="SM00320">
    <property type="entry name" value="WD40"/>
    <property type="match status" value="11"/>
</dbReference>
<dbReference type="PROSITE" id="PS50294">
    <property type="entry name" value="WD_REPEATS_REGION"/>
    <property type="match status" value="2"/>
</dbReference>
<feature type="domain" description="Nephrocystin 3-like N-terminal" evidence="5">
    <location>
        <begin position="84"/>
        <end position="250"/>
    </location>
</feature>
<dbReference type="STRING" id="946122.A0A0C2TDF8"/>
<feature type="repeat" description="WD" evidence="3">
    <location>
        <begin position="729"/>
        <end position="770"/>
    </location>
</feature>
<dbReference type="Pfam" id="PF00400">
    <property type="entry name" value="WD40"/>
    <property type="match status" value="5"/>
</dbReference>
<feature type="compositionally biased region" description="Acidic residues" evidence="4">
    <location>
        <begin position="777"/>
        <end position="827"/>
    </location>
</feature>
<keyword evidence="1 3" id="KW-0853">WD repeat</keyword>
<dbReference type="SUPFAM" id="SSF50978">
    <property type="entry name" value="WD40 repeat-like"/>
    <property type="match status" value="2"/>
</dbReference>
<feature type="repeat" description="WD" evidence="3">
    <location>
        <begin position="1032"/>
        <end position="1064"/>
    </location>
</feature>
<dbReference type="InterPro" id="IPR011044">
    <property type="entry name" value="Quino_amine_DH_bsu"/>
</dbReference>
<dbReference type="EMBL" id="KN818246">
    <property type="protein sequence ID" value="KIL64864.1"/>
    <property type="molecule type" value="Genomic_DNA"/>
</dbReference>
<dbReference type="PANTHER" id="PTHR22847:SF637">
    <property type="entry name" value="WD REPEAT DOMAIN 5B"/>
    <property type="match status" value="1"/>
</dbReference>
<reference evidence="6 7" key="1">
    <citation type="submission" date="2014-04" db="EMBL/GenBank/DDBJ databases">
        <title>Evolutionary Origins and Diversification of the Mycorrhizal Mutualists.</title>
        <authorList>
            <consortium name="DOE Joint Genome Institute"/>
            <consortium name="Mycorrhizal Genomics Consortium"/>
            <person name="Kohler A."/>
            <person name="Kuo A."/>
            <person name="Nagy L.G."/>
            <person name="Floudas D."/>
            <person name="Copeland A."/>
            <person name="Barry K.W."/>
            <person name="Cichocki N."/>
            <person name="Veneault-Fourrey C."/>
            <person name="LaButti K."/>
            <person name="Lindquist E.A."/>
            <person name="Lipzen A."/>
            <person name="Lundell T."/>
            <person name="Morin E."/>
            <person name="Murat C."/>
            <person name="Riley R."/>
            <person name="Ohm R."/>
            <person name="Sun H."/>
            <person name="Tunlid A."/>
            <person name="Henrissat B."/>
            <person name="Grigoriev I.V."/>
            <person name="Hibbett D.S."/>
            <person name="Martin F."/>
        </authorList>
    </citation>
    <scope>NUCLEOTIDE SEQUENCE [LARGE SCALE GENOMIC DNA]</scope>
    <source>
        <strain evidence="6 7">Koide BX008</strain>
    </source>
</reference>